<feature type="compositionally biased region" description="Low complexity" evidence="1">
    <location>
        <begin position="113"/>
        <end position="129"/>
    </location>
</feature>
<name>A0ABS6IM31_9HYPH</name>
<evidence type="ECO:0000313" key="3">
    <source>
        <dbReference type="Proteomes" id="UP000727907"/>
    </source>
</evidence>
<dbReference type="RefSeq" id="WP_216963219.1">
    <property type="nucleotide sequence ID" value="NZ_JAHOPB010000001.1"/>
</dbReference>
<organism evidence="2 3">
    <name type="scientific">Reyranella humidisoli</name>
    <dbReference type="NCBI Taxonomy" id="2849149"/>
    <lineage>
        <taxon>Bacteria</taxon>
        <taxon>Pseudomonadati</taxon>
        <taxon>Pseudomonadota</taxon>
        <taxon>Alphaproteobacteria</taxon>
        <taxon>Hyphomicrobiales</taxon>
        <taxon>Reyranellaceae</taxon>
        <taxon>Reyranella</taxon>
    </lineage>
</organism>
<evidence type="ECO:0000313" key="2">
    <source>
        <dbReference type="EMBL" id="MBU8875648.1"/>
    </source>
</evidence>
<dbReference type="Pfam" id="PF09849">
    <property type="entry name" value="DUF2076"/>
    <property type="match status" value="1"/>
</dbReference>
<gene>
    <name evidence="2" type="ORF">KQ910_17875</name>
</gene>
<proteinExistence type="predicted"/>
<protein>
    <submittedName>
        <fullName evidence="2">DUF2076 domain-containing protein</fullName>
    </submittedName>
</protein>
<dbReference type="Proteomes" id="UP000727907">
    <property type="component" value="Unassembled WGS sequence"/>
</dbReference>
<feature type="region of interest" description="Disordered" evidence="1">
    <location>
        <begin position="69"/>
        <end position="132"/>
    </location>
</feature>
<evidence type="ECO:0000256" key="1">
    <source>
        <dbReference type="SAM" id="MobiDB-lite"/>
    </source>
</evidence>
<feature type="region of interest" description="Disordered" evidence="1">
    <location>
        <begin position="167"/>
        <end position="233"/>
    </location>
</feature>
<dbReference type="InterPro" id="IPR018648">
    <property type="entry name" value="DUF2076"/>
</dbReference>
<comment type="caution">
    <text evidence="2">The sequence shown here is derived from an EMBL/GenBank/DDBJ whole genome shotgun (WGS) entry which is preliminary data.</text>
</comment>
<reference evidence="2 3" key="1">
    <citation type="submission" date="2021-06" db="EMBL/GenBank/DDBJ databases">
        <authorList>
            <person name="Lee D.H."/>
        </authorList>
    </citation>
    <scope>NUCLEOTIDE SEQUENCE [LARGE SCALE GENOMIC DNA]</scope>
    <source>
        <strain evidence="2 3">MMS21-HV4-11</strain>
    </source>
</reference>
<accession>A0ABS6IM31</accession>
<sequence length="233" mass="23906">MQQQERDLISGLFDRLKPFETQPRDREAEQFINGFATQQPAAPYLLVQTVLVQEQALKAAQERIAELEAKTEAAPPPAPGFLGSAPRIGPWGASAGTAAPRTSVPSTVPPTRSPLQAALAPQPQQQQQAAGGGSFLRTAMMTAAGVAGGALLFEGIRGLMGSNPGPFGQQAAAGTGATGGGATGTTPPELLPPDSTQQQQQQQAFADGSPAQEDYDTASLDDGGGAGDDDSWA</sequence>
<keyword evidence="3" id="KW-1185">Reference proteome</keyword>
<dbReference type="EMBL" id="JAHOPB010000001">
    <property type="protein sequence ID" value="MBU8875648.1"/>
    <property type="molecule type" value="Genomic_DNA"/>
</dbReference>